<dbReference type="PROSITE" id="PS50977">
    <property type="entry name" value="HTH_TETR_2"/>
    <property type="match status" value="1"/>
</dbReference>
<accession>A0A2R4MJ72</accession>
<dbReference type="Proteomes" id="UP000258927">
    <property type="component" value="Plasmid pHL2708X3"/>
</dbReference>
<dbReference type="AlphaFoldDB" id="A0A2R4MJ72"/>
<feature type="domain" description="HTH tetR-type" evidence="5">
    <location>
        <begin position="6"/>
        <end position="66"/>
    </location>
</feature>
<dbReference type="InterPro" id="IPR023772">
    <property type="entry name" value="DNA-bd_HTH_TetR-type_CS"/>
</dbReference>
<keyword evidence="7" id="KW-1185">Reference proteome</keyword>
<protein>
    <submittedName>
        <fullName evidence="6">Nucleoid occlusion factor SlmA</fullName>
    </submittedName>
</protein>
<dbReference type="InterPro" id="IPR036271">
    <property type="entry name" value="Tet_transcr_reg_TetR-rel_C_sf"/>
</dbReference>
<evidence type="ECO:0000256" key="1">
    <source>
        <dbReference type="ARBA" id="ARBA00023015"/>
    </source>
</evidence>
<dbReference type="RefSeq" id="WP_117396977.1">
    <property type="nucleotide sequence ID" value="NZ_CP021331.1"/>
</dbReference>
<dbReference type="SUPFAM" id="SSF46689">
    <property type="entry name" value="Homeodomain-like"/>
    <property type="match status" value="1"/>
</dbReference>
<feature type="DNA-binding region" description="H-T-H motif" evidence="4">
    <location>
        <begin position="29"/>
        <end position="48"/>
    </location>
</feature>
<reference evidence="6 7" key="1">
    <citation type="submission" date="2017-05" db="EMBL/GenBank/DDBJ databases">
        <title>Genome Analysis of Maritalea myrionectae HL2708#5.</title>
        <authorList>
            <consortium name="Cotde Inc.-PKNU"/>
            <person name="Jang D."/>
            <person name="Oh H.-M."/>
        </authorList>
    </citation>
    <scope>NUCLEOTIDE SEQUENCE [LARGE SCALE GENOMIC DNA]</scope>
    <source>
        <strain evidence="6 7">HL2708#5</strain>
        <plasmid evidence="7">phl2708x3</plasmid>
    </source>
</reference>
<evidence type="ECO:0000313" key="6">
    <source>
        <dbReference type="EMBL" id="AVX06028.1"/>
    </source>
</evidence>
<dbReference type="InterPro" id="IPR009057">
    <property type="entry name" value="Homeodomain-like_sf"/>
</dbReference>
<evidence type="ECO:0000313" key="7">
    <source>
        <dbReference type="Proteomes" id="UP000258927"/>
    </source>
</evidence>
<dbReference type="InterPro" id="IPR001647">
    <property type="entry name" value="HTH_TetR"/>
</dbReference>
<keyword evidence="2 4" id="KW-0238">DNA-binding</keyword>
<dbReference type="Pfam" id="PF00440">
    <property type="entry name" value="TetR_N"/>
    <property type="match status" value="1"/>
</dbReference>
<dbReference type="PANTHER" id="PTHR30055">
    <property type="entry name" value="HTH-TYPE TRANSCRIPTIONAL REGULATOR RUTR"/>
    <property type="match status" value="1"/>
</dbReference>
<sequence length="200" mass="22212">MRKTAQDRKVEISQAAMDLAFEVGPDQVTTSIIAKRLGLTQPAIYKHFPNKNGIWNTVADQLCGQVRVNIERAANGIHSPDNRIRLLVMGHLQLVQENPALPEIMVMRNLQGAHGHLQSQMRTIMAEFRNALVGHIEAAVSQKIFQSDLDSADASTLVFGIIQSLVLRMLLTRDPNILTQDGARLLDLLLSGFRHFEGSL</sequence>
<dbReference type="Gene3D" id="1.10.10.60">
    <property type="entry name" value="Homeodomain-like"/>
    <property type="match status" value="1"/>
</dbReference>
<name>A0A2R4MJ72_9HYPH</name>
<dbReference type="PANTHER" id="PTHR30055:SF234">
    <property type="entry name" value="HTH-TYPE TRANSCRIPTIONAL REGULATOR BETI"/>
    <property type="match status" value="1"/>
</dbReference>
<dbReference type="PROSITE" id="PS01081">
    <property type="entry name" value="HTH_TETR_1"/>
    <property type="match status" value="1"/>
</dbReference>
<dbReference type="Pfam" id="PF16925">
    <property type="entry name" value="TetR_C_13"/>
    <property type="match status" value="1"/>
</dbReference>
<dbReference type="SUPFAM" id="SSF48498">
    <property type="entry name" value="Tetracyclin repressor-like, C-terminal domain"/>
    <property type="match status" value="1"/>
</dbReference>
<dbReference type="Gene3D" id="1.10.357.10">
    <property type="entry name" value="Tetracycline Repressor, domain 2"/>
    <property type="match status" value="1"/>
</dbReference>
<evidence type="ECO:0000256" key="2">
    <source>
        <dbReference type="ARBA" id="ARBA00023125"/>
    </source>
</evidence>
<dbReference type="InterPro" id="IPR050109">
    <property type="entry name" value="HTH-type_TetR-like_transc_reg"/>
</dbReference>
<dbReference type="InterPro" id="IPR011075">
    <property type="entry name" value="TetR_C"/>
</dbReference>
<organism evidence="6 7">
    <name type="scientific">Maritalea myrionectae</name>
    <dbReference type="NCBI Taxonomy" id="454601"/>
    <lineage>
        <taxon>Bacteria</taxon>
        <taxon>Pseudomonadati</taxon>
        <taxon>Pseudomonadota</taxon>
        <taxon>Alphaproteobacteria</taxon>
        <taxon>Hyphomicrobiales</taxon>
        <taxon>Devosiaceae</taxon>
        <taxon>Maritalea</taxon>
    </lineage>
</organism>
<keyword evidence="3" id="KW-0804">Transcription</keyword>
<keyword evidence="6" id="KW-0614">Plasmid</keyword>
<gene>
    <name evidence="6" type="ORF">MXMO3_03525</name>
</gene>
<evidence type="ECO:0000256" key="4">
    <source>
        <dbReference type="PROSITE-ProRule" id="PRU00335"/>
    </source>
</evidence>
<evidence type="ECO:0000259" key="5">
    <source>
        <dbReference type="PROSITE" id="PS50977"/>
    </source>
</evidence>
<keyword evidence="1" id="KW-0805">Transcription regulation</keyword>
<dbReference type="GO" id="GO:0003700">
    <property type="term" value="F:DNA-binding transcription factor activity"/>
    <property type="evidence" value="ECO:0007669"/>
    <property type="project" value="TreeGrafter"/>
</dbReference>
<dbReference type="PRINTS" id="PR00455">
    <property type="entry name" value="HTHTETR"/>
</dbReference>
<proteinExistence type="predicted"/>
<dbReference type="GO" id="GO:0000976">
    <property type="term" value="F:transcription cis-regulatory region binding"/>
    <property type="evidence" value="ECO:0007669"/>
    <property type="project" value="TreeGrafter"/>
</dbReference>
<dbReference type="EMBL" id="CP021331">
    <property type="protein sequence ID" value="AVX06028.1"/>
    <property type="molecule type" value="Genomic_DNA"/>
</dbReference>
<geneLocation type="plasmid" evidence="7">
    <name>phl2708x3</name>
</geneLocation>
<evidence type="ECO:0000256" key="3">
    <source>
        <dbReference type="ARBA" id="ARBA00023163"/>
    </source>
</evidence>
<dbReference type="KEGG" id="mmyr:MXMO3_03525"/>